<accession>A0A8X6HAR3</accession>
<sequence>ADHNNIALVMSKNCLGCRHPVTRNSSSCMGCRRHSSKRTTTTNIM</sequence>
<dbReference type="OrthoDB" id="6413410at2759"/>
<name>A0A8X6HAR3_TRICU</name>
<keyword evidence="2" id="KW-1185">Reference proteome</keyword>
<dbReference type="Proteomes" id="UP000887116">
    <property type="component" value="Unassembled WGS sequence"/>
</dbReference>
<evidence type="ECO:0000313" key="2">
    <source>
        <dbReference type="Proteomes" id="UP000887116"/>
    </source>
</evidence>
<organism evidence="1 2">
    <name type="scientific">Trichonephila clavata</name>
    <name type="common">Joro spider</name>
    <name type="synonym">Nephila clavata</name>
    <dbReference type="NCBI Taxonomy" id="2740835"/>
    <lineage>
        <taxon>Eukaryota</taxon>
        <taxon>Metazoa</taxon>
        <taxon>Ecdysozoa</taxon>
        <taxon>Arthropoda</taxon>
        <taxon>Chelicerata</taxon>
        <taxon>Arachnida</taxon>
        <taxon>Araneae</taxon>
        <taxon>Araneomorphae</taxon>
        <taxon>Entelegynae</taxon>
        <taxon>Araneoidea</taxon>
        <taxon>Nephilidae</taxon>
        <taxon>Trichonephila</taxon>
    </lineage>
</organism>
<dbReference type="AlphaFoldDB" id="A0A8X6HAR3"/>
<protein>
    <submittedName>
        <fullName evidence="1">Uncharacterized protein</fullName>
    </submittedName>
</protein>
<dbReference type="EMBL" id="BMAO01037823">
    <property type="protein sequence ID" value="GFR20401.1"/>
    <property type="molecule type" value="Genomic_DNA"/>
</dbReference>
<comment type="caution">
    <text evidence="1">The sequence shown here is derived from an EMBL/GenBank/DDBJ whole genome shotgun (WGS) entry which is preliminary data.</text>
</comment>
<gene>
    <name evidence="1" type="ORF">TNCT_20391</name>
</gene>
<proteinExistence type="predicted"/>
<feature type="non-terminal residue" evidence="1">
    <location>
        <position position="1"/>
    </location>
</feature>
<evidence type="ECO:0000313" key="1">
    <source>
        <dbReference type="EMBL" id="GFR20401.1"/>
    </source>
</evidence>
<reference evidence="1" key="1">
    <citation type="submission" date="2020-07" db="EMBL/GenBank/DDBJ databases">
        <title>Multicomponent nature underlies the extraordinary mechanical properties of spider dragline silk.</title>
        <authorList>
            <person name="Kono N."/>
            <person name="Nakamura H."/>
            <person name="Mori M."/>
            <person name="Yoshida Y."/>
            <person name="Ohtoshi R."/>
            <person name="Malay A.D."/>
            <person name="Moran D.A.P."/>
            <person name="Tomita M."/>
            <person name="Numata K."/>
            <person name="Arakawa K."/>
        </authorList>
    </citation>
    <scope>NUCLEOTIDE SEQUENCE</scope>
</reference>